<dbReference type="AlphaFoldDB" id="A0A2N6P2P2"/>
<evidence type="ECO:0000313" key="2">
    <source>
        <dbReference type="EMBL" id="PMB73783.1"/>
    </source>
</evidence>
<sequence>MKFTIFSTLCLGFSSAALAAPQSIEDTHQLVERVPEPKARLEARLSYPGTCNRDDHTCYFKWTEGALTGKGKCKCTWTTCNTNSGYCSYNYNTAACICT</sequence>
<evidence type="ECO:0000313" key="3">
    <source>
        <dbReference type="Proteomes" id="UP000235728"/>
    </source>
</evidence>
<dbReference type="Proteomes" id="UP000235728">
    <property type="component" value="Unassembled WGS sequence"/>
</dbReference>
<reference evidence="2 3" key="1">
    <citation type="journal article" date="2016" name="Appl. Microbiol. Biotechnol.">
        <title>Characterization of T-DNA insertion mutants with decreased virulence in the entomopathogenic fungus Beauveria bassiana JEF-007.</title>
        <authorList>
            <person name="Kim S."/>
            <person name="Lee S.J."/>
            <person name="Nai Y.S."/>
            <person name="Yu J.S."/>
            <person name="Lee M.R."/>
            <person name="Yang Y.T."/>
            <person name="Kim J.S."/>
        </authorList>
    </citation>
    <scope>NUCLEOTIDE SEQUENCE [LARGE SCALE GENOMIC DNA]</scope>
    <source>
        <strain evidence="2 3">JEF-007</strain>
    </source>
</reference>
<keyword evidence="1" id="KW-0732">Signal</keyword>
<comment type="caution">
    <text evidence="2">The sequence shown here is derived from an EMBL/GenBank/DDBJ whole genome shotgun (WGS) entry which is preliminary data.</text>
</comment>
<organism evidence="2 3">
    <name type="scientific">Beauveria bassiana</name>
    <name type="common">White muscardine disease fungus</name>
    <name type="synonym">Tritirachium shiotae</name>
    <dbReference type="NCBI Taxonomy" id="176275"/>
    <lineage>
        <taxon>Eukaryota</taxon>
        <taxon>Fungi</taxon>
        <taxon>Dikarya</taxon>
        <taxon>Ascomycota</taxon>
        <taxon>Pezizomycotina</taxon>
        <taxon>Sordariomycetes</taxon>
        <taxon>Hypocreomycetidae</taxon>
        <taxon>Hypocreales</taxon>
        <taxon>Cordycipitaceae</taxon>
        <taxon>Beauveria</taxon>
    </lineage>
</organism>
<evidence type="ECO:0000256" key="1">
    <source>
        <dbReference type="SAM" id="SignalP"/>
    </source>
</evidence>
<gene>
    <name evidence="2" type="ORF">BM221_001208</name>
</gene>
<dbReference type="EMBL" id="MRVG01000001">
    <property type="protein sequence ID" value="PMB73783.1"/>
    <property type="molecule type" value="Genomic_DNA"/>
</dbReference>
<accession>A0A2N6P2P2</accession>
<name>A0A2N6P2P2_BEABA</name>
<feature type="signal peptide" evidence="1">
    <location>
        <begin position="1"/>
        <end position="19"/>
    </location>
</feature>
<protein>
    <submittedName>
        <fullName evidence="2">Uncharacterized protein</fullName>
    </submittedName>
</protein>
<proteinExistence type="predicted"/>
<feature type="chain" id="PRO_5014827668" evidence="1">
    <location>
        <begin position="20"/>
        <end position="99"/>
    </location>
</feature>